<evidence type="ECO:0000256" key="3">
    <source>
        <dbReference type="SAM" id="MobiDB-lite"/>
    </source>
</evidence>
<dbReference type="InterPro" id="IPR029052">
    <property type="entry name" value="Metallo-depent_PP-like"/>
</dbReference>
<evidence type="ECO:0000256" key="4">
    <source>
        <dbReference type="SAM" id="Phobius"/>
    </source>
</evidence>
<keyword evidence="6" id="KW-1185">Reference proteome</keyword>
<protein>
    <recommendedName>
        <fullName evidence="1">Serine/threonine-protein phosphatase</fullName>
        <ecNumber evidence="1">3.1.3.16</ecNumber>
    </recommendedName>
</protein>
<sequence>MSRASHVRLLILIHFVHGMRFPLALPLFLLLILSSSPPFESEAAQSLVVTNFVLQRTALRATRSLNDTRLDFSHAIENANWTDPREYSAMVSNYKPLPQASTLDQPSDIYANMTDTELDSAIEKAINRTAELKQEYTEANRTLQAKLDEAVVPIRHYNATKAEWERLQAAADEVTTELKTIVKNAKQVLSEKRKELSRLKASVTRLEAEFAKLLNVFETARSVNEDVNNTSANLDKAKNDITRLTAEIPIQNEEVSRLAAITQAKEDEVTELQNNIRMAETFLERADCTTNKAECDKSNDNLNTYNNALIIAKTQLEEARRVENSESAKLSEMTDQLEQAESTKGGLEPRMRNIDKRIETAAAAFVTAQSDKLVAEKRLEEARLQLNETESAIKNAENGISVAEQKLLELSRTGAVKEANYAKNLFVLAQTEKKKFDKEIDELDGKVKQCERLWNDQQMKALALQHERDKRKSRAPQTGGSTMLVAIIGIAAGIGLLITAAVVAVVITKSPAPILKFLNWIWSALCWIWRTVHSNKRGNTNGKRCGYDSAKGDQKYQSIRKVNHFDFAYKDGVGRMEKTEEGSYPNLFIDNSEFTMEGRVENDIDYSETHGYEAMDIDTSKLPEDVKITKELCKIIIIGNNAAGLDTEGIYEERSGAGSDNENDAEQQVINNNNENDEEQQVINNNNENDEEQQKKCPTKCPKIPAGVRGPVLGKRLLRPVDKTQPSGTVAEEAEPEIMAHRTAQISSLQRAVSNGKRRGNVRSAQQTKSKMPIHKKDSCIVYISFDELCILIDAITEKIGKLPRMVEVFGNVAVVTDLHGQFANLMEIMSSYSGTGKPPAWKHQKFVFNGDYVDRGPQSLEVFTMLMLLALRSDSVTLLRGNHESAPINSVYGFKTELRRRFSEKHANELFTKINAVFHRLPLAARINNIFFSCHGGPVELDNLEDINKISKVLVDPATDKIACGLLWNDPLWGLKGFKFNSERKTGHFFGEDEVIKFCNKHGLKMIVRGHQVMMNGYEFFAGGRLVTVFSAANYYPDNPNHGASIFFSRDGRVGIHKYVFLQEGEPLTDEVIKQIEVHHRLYNKMSGYKTLKEIEEKEKAQADAANVQAGLSDSSISITMRGVVPPPEKKKGGVDVRNRYLPLMSFTMMRPATADVC</sequence>
<dbReference type="InterPro" id="IPR050341">
    <property type="entry name" value="PP1_catalytic_subunit"/>
</dbReference>
<dbReference type="PANTHER" id="PTHR11668:SF491">
    <property type="entry name" value="SERINE_THREONINE-PROTEIN PHOSPHATASE"/>
    <property type="match status" value="1"/>
</dbReference>
<dbReference type="GO" id="GO:0005634">
    <property type="term" value="C:nucleus"/>
    <property type="evidence" value="ECO:0000318"/>
    <property type="project" value="GO_Central"/>
</dbReference>
<dbReference type="SMART" id="SM00156">
    <property type="entry name" value="PP2Ac"/>
    <property type="match status" value="1"/>
</dbReference>
<proteinExistence type="inferred from homology"/>
<dbReference type="Pfam" id="PF00149">
    <property type="entry name" value="Metallophos"/>
    <property type="match status" value="1"/>
</dbReference>
<comment type="catalytic activity">
    <reaction evidence="1">
        <text>O-phospho-L-threonyl-[protein] + H2O = L-threonyl-[protein] + phosphate</text>
        <dbReference type="Rhea" id="RHEA:47004"/>
        <dbReference type="Rhea" id="RHEA-COMP:11060"/>
        <dbReference type="Rhea" id="RHEA-COMP:11605"/>
        <dbReference type="ChEBI" id="CHEBI:15377"/>
        <dbReference type="ChEBI" id="CHEBI:30013"/>
        <dbReference type="ChEBI" id="CHEBI:43474"/>
        <dbReference type="ChEBI" id="CHEBI:61977"/>
        <dbReference type="EC" id="3.1.3.16"/>
    </reaction>
</comment>
<dbReference type="EC" id="3.1.3.16" evidence="1"/>
<dbReference type="Gene3D" id="3.60.21.10">
    <property type="match status" value="1"/>
</dbReference>
<dbReference type="GO" id="GO:0004722">
    <property type="term" value="F:protein serine/threonine phosphatase activity"/>
    <property type="evidence" value="ECO:0000318"/>
    <property type="project" value="GO_Central"/>
</dbReference>
<dbReference type="InterPro" id="IPR004843">
    <property type="entry name" value="Calcineurin-like_PHP"/>
</dbReference>
<feature type="coiled-coil region" evidence="2">
    <location>
        <begin position="182"/>
        <end position="254"/>
    </location>
</feature>
<dbReference type="Proteomes" id="UP000005239">
    <property type="component" value="Unassembled WGS sequence"/>
</dbReference>
<accession>A0A2A6B9U5</accession>
<organism evidence="5 6">
    <name type="scientific">Pristionchus pacificus</name>
    <name type="common">Parasitic nematode worm</name>
    <dbReference type="NCBI Taxonomy" id="54126"/>
    <lineage>
        <taxon>Eukaryota</taxon>
        <taxon>Metazoa</taxon>
        <taxon>Ecdysozoa</taxon>
        <taxon>Nematoda</taxon>
        <taxon>Chromadorea</taxon>
        <taxon>Rhabditida</taxon>
        <taxon>Rhabditina</taxon>
        <taxon>Diplogasteromorpha</taxon>
        <taxon>Diplogasteroidea</taxon>
        <taxon>Neodiplogasteridae</taxon>
        <taxon>Pristionchus</taxon>
    </lineage>
</organism>
<dbReference type="PANTHER" id="PTHR11668">
    <property type="entry name" value="SERINE/THREONINE PROTEIN PHOSPHATASE"/>
    <property type="match status" value="1"/>
</dbReference>
<keyword evidence="2" id="KW-0175">Coiled coil</keyword>
<evidence type="ECO:0000313" key="6">
    <source>
        <dbReference type="Proteomes" id="UP000005239"/>
    </source>
</evidence>
<dbReference type="InterPro" id="IPR006186">
    <property type="entry name" value="Ser/Thr-sp_prot-phosphatase"/>
</dbReference>
<feature type="coiled-coil region" evidence="2">
    <location>
        <begin position="372"/>
        <end position="453"/>
    </location>
</feature>
<keyword evidence="1" id="KW-0378">Hydrolase</keyword>
<name>A0A2A6B9U5_PRIPA</name>
<dbReference type="CDD" id="cd00144">
    <property type="entry name" value="MPP_PPP_family"/>
    <property type="match status" value="1"/>
</dbReference>
<accession>A0A8R1YKA8</accession>
<keyword evidence="4" id="KW-1133">Transmembrane helix</keyword>
<evidence type="ECO:0000313" key="5">
    <source>
        <dbReference type="EnsemblMetazoa" id="PPA31494.1"/>
    </source>
</evidence>
<evidence type="ECO:0000256" key="1">
    <source>
        <dbReference type="RuleBase" id="RU004273"/>
    </source>
</evidence>
<dbReference type="SUPFAM" id="SSF57997">
    <property type="entry name" value="Tropomyosin"/>
    <property type="match status" value="1"/>
</dbReference>
<feature type="compositionally biased region" description="Polar residues" evidence="3">
    <location>
        <begin position="327"/>
        <end position="342"/>
    </location>
</feature>
<reference evidence="6" key="1">
    <citation type="journal article" date="2008" name="Nat. Genet.">
        <title>The Pristionchus pacificus genome provides a unique perspective on nematode lifestyle and parasitism.</title>
        <authorList>
            <person name="Dieterich C."/>
            <person name="Clifton S.W."/>
            <person name="Schuster L.N."/>
            <person name="Chinwalla A."/>
            <person name="Delehaunty K."/>
            <person name="Dinkelacker I."/>
            <person name="Fulton L."/>
            <person name="Fulton R."/>
            <person name="Godfrey J."/>
            <person name="Minx P."/>
            <person name="Mitreva M."/>
            <person name="Roeseler W."/>
            <person name="Tian H."/>
            <person name="Witte H."/>
            <person name="Yang S.P."/>
            <person name="Wilson R.K."/>
            <person name="Sommer R.J."/>
        </authorList>
    </citation>
    <scope>NUCLEOTIDE SEQUENCE [LARGE SCALE GENOMIC DNA]</scope>
    <source>
        <strain evidence="6">PS312</strain>
    </source>
</reference>
<gene>
    <name evidence="5" type="primary">WBGene00204359</name>
</gene>
<dbReference type="GO" id="GO:0005737">
    <property type="term" value="C:cytoplasm"/>
    <property type="evidence" value="ECO:0000318"/>
    <property type="project" value="GO_Central"/>
</dbReference>
<keyword evidence="4" id="KW-0812">Transmembrane</keyword>
<dbReference type="EnsemblMetazoa" id="PPA31494.1">
    <property type="protein sequence ID" value="PPA31494.1"/>
    <property type="gene ID" value="WBGene00204359"/>
</dbReference>
<reference evidence="5" key="2">
    <citation type="submission" date="2022-06" db="UniProtKB">
        <authorList>
            <consortium name="EnsemblMetazoa"/>
        </authorList>
    </citation>
    <scope>IDENTIFICATION</scope>
    <source>
        <strain evidence="5">PS312</strain>
    </source>
</reference>
<dbReference type="PROSITE" id="PS00125">
    <property type="entry name" value="SER_THR_PHOSPHATASE"/>
    <property type="match status" value="1"/>
</dbReference>
<feature type="transmembrane region" description="Helical" evidence="4">
    <location>
        <begin position="483"/>
        <end position="507"/>
    </location>
</feature>
<feature type="transmembrane region" description="Helical" evidence="4">
    <location>
        <begin position="514"/>
        <end position="532"/>
    </location>
</feature>
<evidence type="ECO:0000256" key="2">
    <source>
        <dbReference type="SAM" id="Coils"/>
    </source>
</evidence>
<dbReference type="AlphaFoldDB" id="A0A2A6B9U5"/>
<feature type="coiled-coil region" evidence="2">
    <location>
        <begin position="122"/>
        <end position="149"/>
    </location>
</feature>
<comment type="similarity">
    <text evidence="1">Belongs to the PPP phosphatase family.</text>
</comment>
<dbReference type="SUPFAM" id="SSF56300">
    <property type="entry name" value="Metallo-dependent phosphatases"/>
    <property type="match status" value="1"/>
</dbReference>
<dbReference type="PRINTS" id="PR00114">
    <property type="entry name" value="STPHPHTASE"/>
</dbReference>
<feature type="region of interest" description="Disordered" evidence="3">
    <location>
        <begin position="325"/>
        <end position="345"/>
    </location>
</feature>
<feature type="region of interest" description="Disordered" evidence="3">
    <location>
        <begin position="749"/>
        <end position="770"/>
    </location>
</feature>
<keyword evidence="4" id="KW-0472">Membrane</keyword>